<evidence type="ECO:0000313" key="2">
    <source>
        <dbReference type="Proteomes" id="UP000240569"/>
    </source>
</evidence>
<dbReference type="Proteomes" id="UP000240569">
    <property type="component" value="Unassembled WGS sequence"/>
</dbReference>
<sequence>MLADSFGIKVKNTTSARYPKTLCSTNLHRKRTHQFKKTFVVSKIAKPYRALSKRFSPKVHERRANFSHKDCYPRFLVKLINN</sequence>
<comment type="caution">
    <text evidence="1">The sequence shown here is derived from an EMBL/GenBank/DDBJ whole genome shotgun (WGS) entry which is preliminary data.</text>
</comment>
<accession>A0A2R6AA91</accession>
<organism evidence="1 2">
    <name type="scientific">Candidatus Marsarchaeota G1 archaeon BE_D</name>
    <dbReference type="NCBI Taxonomy" id="1978156"/>
    <lineage>
        <taxon>Archaea</taxon>
        <taxon>Candidatus Marsarchaeota</taxon>
        <taxon>Candidatus Marsarchaeota group 1</taxon>
    </lineage>
</organism>
<dbReference type="EMBL" id="NEXD01000110">
    <property type="protein sequence ID" value="PSN83248.1"/>
    <property type="molecule type" value="Genomic_DNA"/>
</dbReference>
<name>A0A2R6AA91_9ARCH</name>
<reference evidence="1 2" key="1">
    <citation type="submission" date="2017-04" db="EMBL/GenBank/DDBJ databases">
        <title>Novel microbial lineages endemic to geothermal iron-oxide mats fill important gaps in the evolutionary history of Archaea.</title>
        <authorList>
            <person name="Jay Z.J."/>
            <person name="Beam J.P."/>
            <person name="Dlakic M."/>
            <person name="Rusch D.B."/>
            <person name="Kozubal M.A."/>
            <person name="Inskeep W.P."/>
        </authorList>
    </citation>
    <scope>NUCLEOTIDE SEQUENCE [LARGE SCALE GENOMIC DNA]</scope>
    <source>
        <strain evidence="1">BE_D</strain>
    </source>
</reference>
<proteinExistence type="predicted"/>
<gene>
    <name evidence="1" type="ORF">B9Q02_10765</name>
</gene>
<dbReference type="AlphaFoldDB" id="A0A2R6AA91"/>
<protein>
    <submittedName>
        <fullName evidence="1">Uncharacterized protein</fullName>
    </submittedName>
</protein>
<evidence type="ECO:0000313" key="1">
    <source>
        <dbReference type="EMBL" id="PSN83248.1"/>
    </source>
</evidence>